<feature type="compositionally biased region" description="Low complexity" evidence="1">
    <location>
        <begin position="181"/>
        <end position="191"/>
    </location>
</feature>
<feature type="region of interest" description="Disordered" evidence="1">
    <location>
        <begin position="181"/>
        <end position="207"/>
    </location>
</feature>
<proteinExistence type="predicted"/>
<feature type="region of interest" description="Disordered" evidence="1">
    <location>
        <begin position="107"/>
        <end position="137"/>
    </location>
</feature>
<dbReference type="Proteomes" id="UP000887564">
    <property type="component" value="Unplaced"/>
</dbReference>
<dbReference type="CDD" id="cd00590">
    <property type="entry name" value="RRM_SF"/>
    <property type="match status" value="1"/>
</dbReference>
<dbReference type="WBParaSite" id="PEQ_0000548701-mRNA-1">
    <property type="protein sequence ID" value="PEQ_0000548701-mRNA-1"/>
    <property type="gene ID" value="PEQ_0000548701"/>
</dbReference>
<evidence type="ECO:0000256" key="1">
    <source>
        <dbReference type="SAM" id="MobiDB-lite"/>
    </source>
</evidence>
<feature type="compositionally biased region" description="Polar residues" evidence="1">
    <location>
        <begin position="111"/>
        <end position="137"/>
    </location>
</feature>
<evidence type="ECO:0000313" key="3">
    <source>
        <dbReference type="WBParaSite" id="PEQ_0000548701-mRNA-1"/>
    </source>
</evidence>
<reference evidence="3" key="1">
    <citation type="submission" date="2022-11" db="UniProtKB">
        <authorList>
            <consortium name="WormBaseParasite"/>
        </authorList>
    </citation>
    <scope>IDENTIFICATION</scope>
</reference>
<evidence type="ECO:0000313" key="2">
    <source>
        <dbReference type="Proteomes" id="UP000887564"/>
    </source>
</evidence>
<accession>A0A914RL21</accession>
<dbReference type="AlphaFoldDB" id="A0A914RL21"/>
<name>A0A914RL21_PAREQ</name>
<protein>
    <submittedName>
        <fullName evidence="3">Uncharacterized protein</fullName>
    </submittedName>
</protein>
<sequence length="221" mass="23908">APPSLPFRVDVSEADSPRRLYALHLTPSTDQTLLSSILGSEAIESIRLENDPIVPSERQAEIVFRTAEEANDARIELADGFEIDEGDRQSTMMLLTAEEYLMHMKNGSEKAATSQRAVRPSSSPVGTSQAITQSPSASFVPAPSITVEDVTALLQKDVETRNPKYEVVASPDRLYNECGSVLTSSSGVSTSRGAERNEEASSSDDDGYWCCAYYGSIKAGH</sequence>
<keyword evidence="2" id="KW-1185">Reference proteome</keyword>
<organism evidence="2 3">
    <name type="scientific">Parascaris equorum</name>
    <name type="common">Equine roundworm</name>
    <dbReference type="NCBI Taxonomy" id="6256"/>
    <lineage>
        <taxon>Eukaryota</taxon>
        <taxon>Metazoa</taxon>
        <taxon>Ecdysozoa</taxon>
        <taxon>Nematoda</taxon>
        <taxon>Chromadorea</taxon>
        <taxon>Rhabditida</taxon>
        <taxon>Spirurina</taxon>
        <taxon>Ascaridomorpha</taxon>
        <taxon>Ascaridoidea</taxon>
        <taxon>Ascarididae</taxon>
        <taxon>Parascaris</taxon>
    </lineage>
</organism>